<accession>A0A093Y2D7</accession>
<proteinExistence type="predicted"/>
<evidence type="ECO:0000256" key="5">
    <source>
        <dbReference type="ARBA" id="ARBA00023163"/>
    </source>
</evidence>
<dbReference type="InterPro" id="IPR036864">
    <property type="entry name" value="Zn2-C6_fun-type_DNA-bd_sf"/>
</dbReference>
<keyword evidence="2" id="KW-0479">Metal-binding</keyword>
<dbReference type="SMART" id="SM00906">
    <property type="entry name" value="Fungal_trans"/>
    <property type="match status" value="1"/>
</dbReference>
<gene>
    <name evidence="9" type="ORF">GQ26_0040770</name>
</gene>
<dbReference type="PANTHER" id="PTHR47338:SF19">
    <property type="entry name" value="ZN(II)2CYS6 TRANSCRIPTION FACTOR (EUROFUNG)"/>
    <property type="match status" value="1"/>
</dbReference>
<evidence type="ECO:0000256" key="7">
    <source>
        <dbReference type="SAM" id="MobiDB-lite"/>
    </source>
</evidence>
<keyword evidence="3" id="KW-0805">Transcription regulation</keyword>
<evidence type="ECO:0000259" key="8">
    <source>
        <dbReference type="PROSITE" id="PS50048"/>
    </source>
</evidence>
<dbReference type="Pfam" id="PF04082">
    <property type="entry name" value="Fungal_trans"/>
    <property type="match status" value="1"/>
</dbReference>
<evidence type="ECO:0000313" key="9">
    <source>
        <dbReference type="EMBL" id="KFX51643.1"/>
    </source>
</evidence>
<dbReference type="HOGENOM" id="CLU_005024_2_1_1"/>
<dbReference type="PANTHER" id="PTHR47338">
    <property type="entry name" value="ZN(II)2CYS6 TRANSCRIPTION FACTOR (EUROFUNG)-RELATED"/>
    <property type="match status" value="1"/>
</dbReference>
<keyword evidence="5" id="KW-0804">Transcription</keyword>
<dbReference type="InterPro" id="IPR001138">
    <property type="entry name" value="Zn2Cys6_DnaBD"/>
</dbReference>
<dbReference type="GO" id="GO:0003677">
    <property type="term" value="F:DNA binding"/>
    <property type="evidence" value="ECO:0007669"/>
    <property type="project" value="UniProtKB-KW"/>
</dbReference>
<dbReference type="GO" id="GO:0000981">
    <property type="term" value="F:DNA-binding transcription factor activity, RNA polymerase II-specific"/>
    <property type="evidence" value="ECO:0007669"/>
    <property type="project" value="InterPro"/>
</dbReference>
<dbReference type="AlphaFoldDB" id="A0A093Y2D7"/>
<dbReference type="CDD" id="cd12148">
    <property type="entry name" value="fungal_TF_MHR"/>
    <property type="match status" value="1"/>
</dbReference>
<dbReference type="GO" id="GO:0006351">
    <property type="term" value="P:DNA-templated transcription"/>
    <property type="evidence" value="ECO:0007669"/>
    <property type="project" value="InterPro"/>
</dbReference>
<evidence type="ECO:0000256" key="6">
    <source>
        <dbReference type="ARBA" id="ARBA00023242"/>
    </source>
</evidence>
<dbReference type="PROSITE" id="PS00463">
    <property type="entry name" value="ZN2_CY6_FUNGAL_1"/>
    <property type="match status" value="1"/>
</dbReference>
<dbReference type="EMBL" id="JPOX01000004">
    <property type="protein sequence ID" value="KFX51643.1"/>
    <property type="molecule type" value="Genomic_DNA"/>
</dbReference>
<reference evidence="9" key="2">
    <citation type="journal article" date="2014" name="PLoS Genet.">
        <title>Signature gene expression reveals novel clues to the molecular mechanisms of dimorphic transition in Penicillium marneffei.</title>
        <authorList>
            <person name="Yang E."/>
            <person name="Wang G."/>
            <person name="Cai J."/>
            <person name="Woo P.C."/>
            <person name="Lau S.K."/>
            <person name="Yuen K.-Y."/>
            <person name="Chow W.-N."/>
            <person name="Lin X."/>
        </authorList>
    </citation>
    <scope>NUCLEOTIDE SEQUENCE</scope>
    <source>
        <strain evidence="9">PM1</strain>
    </source>
</reference>
<dbReference type="SUPFAM" id="SSF57701">
    <property type="entry name" value="Zn2/Cys6 DNA-binding domain"/>
    <property type="match status" value="1"/>
</dbReference>
<feature type="region of interest" description="Disordered" evidence="7">
    <location>
        <begin position="51"/>
        <end position="76"/>
    </location>
</feature>
<keyword evidence="6" id="KW-0539">Nucleus</keyword>
<dbReference type="Pfam" id="PF00172">
    <property type="entry name" value="Zn_clus"/>
    <property type="match status" value="1"/>
</dbReference>
<protein>
    <submittedName>
        <fullName evidence="9">Putative transcriptional regulatory protein PB1A11.04c</fullName>
    </submittedName>
</protein>
<dbReference type="GO" id="GO:0008270">
    <property type="term" value="F:zinc ion binding"/>
    <property type="evidence" value="ECO:0007669"/>
    <property type="project" value="InterPro"/>
</dbReference>
<evidence type="ECO:0000256" key="4">
    <source>
        <dbReference type="ARBA" id="ARBA00023125"/>
    </source>
</evidence>
<dbReference type="InterPro" id="IPR050815">
    <property type="entry name" value="TF_fung"/>
</dbReference>
<comment type="caution">
    <text evidence="9">The sequence shown here is derived from an EMBL/GenBank/DDBJ whole genome shotgun (WGS) entry which is preliminary data.</text>
</comment>
<comment type="subcellular location">
    <subcellularLocation>
        <location evidence="1">Nucleus</location>
    </subcellularLocation>
</comment>
<dbReference type="GO" id="GO:0005634">
    <property type="term" value="C:nucleus"/>
    <property type="evidence" value="ECO:0007669"/>
    <property type="project" value="UniProtKB-SubCell"/>
</dbReference>
<feature type="domain" description="Zn(2)-C6 fungal-type" evidence="8">
    <location>
        <begin position="7"/>
        <end position="39"/>
    </location>
</feature>
<dbReference type="InterPro" id="IPR007219">
    <property type="entry name" value="XnlR_reg_dom"/>
</dbReference>
<keyword evidence="4" id="KW-0238">DNA-binding</keyword>
<dbReference type="CDD" id="cd00067">
    <property type="entry name" value="GAL4"/>
    <property type="match status" value="1"/>
</dbReference>
<name>A0A093Y2D7_TALMA</name>
<organism evidence="9">
    <name type="scientific">Talaromyces marneffei PM1</name>
    <dbReference type="NCBI Taxonomy" id="1077442"/>
    <lineage>
        <taxon>Eukaryota</taxon>
        <taxon>Fungi</taxon>
        <taxon>Dikarya</taxon>
        <taxon>Ascomycota</taxon>
        <taxon>Pezizomycotina</taxon>
        <taxon>Eurotiomycetes</taxon>
        <taxon>Eurotiomycetidae</taxon>
        <taxon>Eurotiales</taxon>
        <taxon>Trichocomaceae</taxon>
        <taxon>Talaromyces</taxon>
        <taxon>Talaromyces sect. Talaromyces</taxon>
    </lineage>
</organism>
<evidence type="ECO:0000256" key="2">
    <source>
        <dbReference type="ARBA" id="ARBA00022723"/>
    </source>
</evidence>
<sequence length="573" mass="64438">MVRTTIACARCRRYKVKCMHSGSPPCRGCAKAGAEACSSCVLSLPTLSSKKRHRPVRGVPTDTPHPQHPTLNTTWPEAGNVFNEKFPEIPFLHMSSFRKSLQSSIRKENEISGTPVAHGRAEFGRATALYAALIAVTLPIIEPDRKRDEYAALAKRLVSVDDAADIYQVQALVVLAIYEWGDGKPYRAWIYSGMAIRLVQLIGSIIDPQKTTELQRAIHNRTFWSCFVLDRLVFCGKPQPPALPLASIDTHWPSLDTDFAFGTSGIKLFPGKTFEDSPRSIVEDIDGYFSLLVQGIDIWSDILKWVVSGGRRHPDVVASKETPWSARSSWRTNYQRLQLWRQKHGNRIRYPDVSVDGHVSLRRGNGEAFAYVNLIYHVSMLFLCREYIPFLPTPNSRPCGPVDPPLLEELAPSGWWEDRANDLFSASSNITALLSELKREGAPLLTPFAGFCAFSAATMNIYVACFPQMNLGRSKGRESDLDVDLAYLDEFQARWPMGAGWWATIQRIRDLYQRASEDRSRYAGKTRADFIRLETSIHDCTGASPGESSEFVGLENREMARQEHHSKYHKQAT</sequence>
<evidence type="ECO:0000256" key="3">
    <source>
        <dbReference type="ARBA" id="ARBA00023015"/>
    </source>
</evidence>
<reference key="1">
    <citation type="journal article" date="2014" name="PLoS Genet.">
        <title>Signature Gene Expression Reveals Novel Clues to the Molecular Mechanisms of Dimorphic Transition in Penicillium marneffei.</title>
        <authorList>
            <person name="Yang E."/>
            <person name="Wang G."/>
            <person name="Cai J."/>
            <person name="Woo P.C."/>
            <person name="Lau S.K."/>
            <person name="Yuen K.-Y."/>
            <person name="Chow W.-N."/>
            <person name="Lin X."/>
        </authorList>
    </citation>
    <scope>NUCLEOTIDE SEQUENCE [LARGE SCALE GENOMIC DNA]</scope>
    <source>
        <strain>PM1</strain>
    </source>
</reference>
<dbReference type="PROSITE" id="PS50048">
    <property type="entry name" value="ZN2_CY6_FUNGAL_2"/>
    <property type="match status" value="1"/>
</dbReference>
<evidence type="ECO:0000256" key="1">
    <source>
        <dbReference type="ARBA" id="ARBA00004123"/>
    </source>
</evidence>